<dbReference type="PANTHER" id="PTHR23077">
    <property type="entry name" value="AAA-FAMILY ATPASE"/>
    <property type="match status" value="1"/>
</dbReference>
<dbReference type="InterPro" id="IPR050168">
    <property type="entry name" value="AAA_ATPase_domain"/>
</dbReference>
<evidence type="ECO:0000256" key="1">
    <source>
        <dbReference type="SAM" id="Coils"/>
    </source>
</evidence>
<evidence type="ECO:0000313" key="3">
    <source>
        <dbReference type="EMBL" id="OGZ94939.1"/>
    </source>
</evidence>
<organism evidence="3 4">
    <name type="scientific">Candidatus Sungbacteria bacterium RIFCSPHIGHO2_01_FULL_47_32</name>
    <dbReference type="NCBI Taxonomy" id="1802264"/>
    <lineage>
        <taxon>Bacteria</taxon>
        <taxon>Candidatus Sungiibacteriota</taxon>
    </lineage>
</organism>
<dbReference type="Pfam" id="PF00004">
    <property type="entry name" value="AAA"/>
    <property type="match status" value="1"/>
</dbReference>
<dbReference type="SUPFAM" id="SSF52540">
    <property type="entry name" value="P-loop containing nucleoside triphosphate hydrolases"/>
    <property type="match status" value="1"/>
</dbReference>
<gene>
    <name evidence="3" type="ORF">A2633_03295</name>
</gene>
<dbReference type="InterPro" id="IPR003593">
    <property type="entry name" value="AAA+_ATPase"/>
</dbReference>
<accession>A0A1G2K665</accession>
<evidence type="ECO:0000259" key="2">
    <source>
        <dbReference type="SMART" id="SM00382"/>
    </source>
</evidence>
<keyword evidence="1" id="KW-0175">Coiled coil</keyword>
<dbReference type="InterPro" id="IPR027417">
    <property type="entry name" value="P-loop_NTPase"/>
</dbReference>
<feature type="domain" description="AAA+ ATPase" evidence="2">
    <location>
        <begin position="241"/>
        <end position="391"/>
    </location>
</feature>
<name>A0A1G2K665_9BACT</name>
<feature type="coiled-coil region" evidence="1">
    <location>
        <begin position="46"/>
        <end position="73"/>
    </location>
</feature>
<dbReference type="GO" id="GO:0016887">
    <property type="term" value="F:ATP hydrolysis activity"/>
    <property type="evidence" value="ECO:0007669"/>
    <property type="project" value="InterPro"/>
</dbReference>
<dbReference type="Gene3D" id="3.40.50.300">
    <property type="entry name" value="P-loop containing nucleotide triphosphate hydrolases"/>
    <property type="match status" value="1"/>
</dbReference>
<reference evidence="3 4" key="1">
    <citation type="journal article" date="2016" name="Nat. Commun.">
        <title>Thousands of microbial genomes shed light on interconnected biogeochemical processes in an aquifer system.</title>
        <authorList>
            <person name="Anantharaman K."/>
            <person name="Brown C.T."/>
            <person name="Hug L.A."/>
            <person name="Sharon I."/>
            <person name="Castelle C.J."/>
            <person name="Probst A.J."/>
            <person name="Thomas B.C."/>
            <person name="Singh A."/>
            <person name="Wilkins M.J."/>
            <person name="Karaoz U."/>
            <person name="Brodie E.L."/>
            <person name="Williams K.H."/>
            <person name="Hubbard S.S."/>
            <person name="Banfield J.F."/>
        </authorList>
    </citation>
    <scope>NUCLEOTIDE SEQUENCE [LARGE SCALE GENOMIC DNA]</scope>
</reference>
<protein>
    <recommendedName>
        <fullName evidence="2">AAA+ ATPase domain-containing protein</fullName>
    </recommendedName>
</protein>
<comment type="caution">
    <text evidence="3">The sequence shown here is derived from an EMBL/GenBank/DDBJ whole genome shotgun (WGS) entry which is preliminary data.</text>
</comment>
<dbReference type="PANTHER" id="PTHR23077:SF144">
    <property type="entry name" value="PROTEASOME-ASSOCIATED ATPASE"/>
    <property type="match status" value="1"/>
</dbReference>
<dbReference type="SMART" id="SM00382">
    <property type="entry name" value="AAA"/>
    <property type="match status" value="1"/>
</dbReference>
<proteinExistence type="predicted"/>
<sequence length="530" mass="57968">MGQDEREPEADIDLLFKGMNIPEHIKRLGIRLAGSGASSGKVPVNSDDAKSLIAALQNELVEKNEEVKRLTVTPLDCAPVLFTKEVKDAAGTAIVMYNSKMTEVILPKGMSVLPGDTVKLSRTGQIVDVLDYSPSGELAVVRTASVDANTAEVEGGGKTKIVYAGKYEGKLKAGERVILDATSSVIIGNRGKGDERFLFSEDTNVRWDDIAGVAMAKQCLIEAIEDPFRYQAIYEFYRQEPLKGVLLFGPPGCGKTMLAKAAATSNAEMHGGKGKKTALIYMRGPEAITKYLGEAEEAIRQAFATGREHKREFGYRSIFFLDEAESLLRKRGSGISSDIETTIVPMFLAEMDGLDKDGPFVILATNRADMLDDAVVRSKRVDRKVLVERPTAKEAPVYFELNLKKTPVKGKTVKEMAELAAVEMFSGKHELYEVVLGPTRDNKHLKFTLGDIASGALIAGIVQKARSIAIQRDKTQKQPEGITVDDMIQGIELALLEESSSNMDNSLGDFLKDYRPGEVRDVIKLKQVSK</sequence>
<dbReference type="InterPro" id="IPR003959">
    <property type="entry name" value="ATPase_AAA_core"/>
</dbReference>
<dbReference type="GO" id="GO:0005524">
    <property type="term" value="F:ATP binding"/>
    <property type="evidence" value="ECO:0007669"/>
    <property type="project" value="InterPro"/>
</dbReference>
<dbReference type="Gene3D" id="1.10.8.60">
    <property type="match status" value="1"/>
</dbReference>
<dbReference type="EMBL" id="MHQC01000021">
    <property type="protein sequence ID" value="OGZ94939.1"/>
    <property type="molecule type" value="Genomic_DNA"/>
</dbReference>
<dbReference type="Proteomes" id="UP000177152">
    <property type="component" value="Unassembled WGS sequence"/>
</dbReference>
<dbReference type="AlphaFoldDB" id="A0A1G2K665"/>
<evidence type="ECO:0000313" key="4">
    <source>
        <dbReference type="Proteomes" id="UP000177152"/>
    </source>
</evidence>